<keyword evidence="3" id="KW-1185">Reference proteome</keyword>
<feature type="transmembrane region" description="Helical" evidence="1">
    <location>
        <begin position="73"/>
        <end position="94"/>
    </location>
</feature>
<reference evidence="2 3" key="1">
    <citation type="submission" date="2020-09" db="EMBL/GenBank/DDBJ databases">
        <title>Draft Genome Sequences of Oil-Oxidizing Bacteria Halomonas titanicae, Marinobacter lutaoensis, and Virgibacillus halodenitrificans Isolated from Highly Saline Environments.</title>
        <authorList>
            <person name="Grouzdev D.S."/>
            <person name="Sokolova D.S."/>
            <person name="Semenova E.M."/>
            <person name="Borzenkov I.A."/>
            <person name="Bidzhieva S.K."/>
            <person name="Poltaraus A.B."/>
            <person name="Nazina T.N."/>
        </authorList>
    </citation>
    <scope>NUCLEOTIDE SEQUENCE [LARGE SCALE GENOMIC DNA]</scope>
    <source>
        <strain evidence="2 3">VKM B-3472D</strain>
    </source>
</reference>
<feature type="transmembrane region" description="Helical" evidence="1">
    <location>
        <begin position="106"/>
        <end position="125"/>
    </location>
</feature>
<feature type="transmembrane region" description="Helical" evidence="1">
    <location>
        <begin position="27"/>
        <end position="52"/>
    </location>
</feature>
<sequence>MSKWFYINFLGVLVVIWFVFNQTPISVYVWFGYVAALLIIFNWTRHAVFSTIRDSTIRKRKVRLATLSKKILPYHKWVGSLALIFVLVHGTLVIERYGFHWDYPKMLVGLITASILTLQVATGWMRLYRPTIKKRKVHIYSGMTLFFLLVLHLIL</sequence>
<comment type="caution">
    <text evidence="2">The sequence shown here is derived from an EMBL/GenBank/DDBJ whole genome shotgun (WGS) entry which is preliminary data.</text>
</comment>
<proteinExistence type="predicted"/>
<gene>
    <name evidence="2" type="ORF">IC602_10075</name>
</gene>
<keyword evidence="1" id="KW-0472">Membrane</keyword>
<keyword evidence="1" id="KW-0812">Transmembrane</keyword>
<dbReference type="RefSeq" id="WP_189778088.1">
    <property type="nucleotide sequence ID" value="NZ_JACWEZ010000005.1"/>
</dbReference>
<feature type="transmembrane region" description="Helical" evidence="1">
    <location>
        <begin position="137"/>
        <end position="154"/>
    </location>
</feature>
<evidence type="ECO:0000256" key="1">
    <source>
        <dbReference type="SAM" id="Phobius"/>
    </source>
</evidence>
<name>A0ABR7VRA1_VIRHA</name>
<protein>
    <submittedName>
        <fullName evidence="2">Uncharacterized protein</fullName>
    </submittedName>
</protein>
<feature type="transmembrane region" description="Helical" evidence="1">
    <location>
        <begin position="5"/>
        <end position="21"/>
    </location>
</feature>
<dbReference type="Proteomes" id="UP000621631">
    <property type="component" value="Unassembled WGS sequence"/>
</dbReference>
<accession>A0ABR7VRA1</accession>
<evidence type="ECO:0000313" key="3">
    <source>
        <dbReference type="Proteomes" id="UP000621631"/>
    </source>
</evidence>
<dbReference type="EMBL" id="JACWEZ010000005">
    <property type="protein sequence ID" value="MBD1222949.1"/>
    <property type="molecule type" value="Genomic_DNA"/>
</dbReference>
<keyword evidence="1" id="KW-1133">Transmembrane helix</keyword>
<evidence type="ECO:0000313" key="2">
    <source>
        <dbReference type="EMBL" id="MBD1222949.1"/>
    </source>
</evidence>
<organism evidence="2 3">
    <name type="scientific">Virgibacillus halodenitrificans</name>
    <name type="common">Bacillus halodenitrificans</name>
    <dbReference type="NCBI Taxonomy" id="1482"/>
    <lineage>
        <taxon>Bacteria</taxon>
        <taxon>Bacillati</taxon>
        <taxon>Bacillota</taxon>
        <taxon>Bacilli</taxon>
        <taxon>Bacillales</taxon>
        <taxon>Bacillaceae</taxon>
        <taxon>Virgibacillus</taxon>
    </lineage>
</organism>